<keyword evidence="12" id="KW-1185">Reference proteome</keyword>
<evidence type="ECO:0000256" key="3">
    <source>
        <dbReference type="ARBA" id="ARBA00022692"/>
    </source>
</evidence>
<accession>A0A507QZM2</accession>
<dbReference type="PANTHER" id="PTHR31145">
    <property type="entry name" value="INTEGRAL MEMBRANE PROTEIN (AFU_ORTHOLOGUE AFUA_7G01610)"/>
    <property type="match status" value="1"/>
</dbReference>
<evidence type="ECO:0000256" key="6">
    <source>
        <dbReference type="ARBA" id="ARBA00023136"/>
    </source>
</evidence>
<feature type="domain" description="ML-like" evidence="10">
    <location>
        <begin position="24"/>
        <end position="165"/>
    </location>
</feature>
<comment type="caution">
    <text evidence="11">The sequence shown here is derived from an EMBL/GenBank/DDBJ whole genome shotgun (WGS) entry which is preliminary data.</text>
</comment>
<dbReference type="Pfam" id="PF14558">
    <property type="entry name" value="TRP_N"/>
    <property type="match status" value="1"/>
</dbReference>
<feature type="transmembrane region" description="Helical" evidence="8">
    <location>
        <begin position="515"/>
        <end position="534"/>
    </location>
</feature>
<dbReference type="PANTHER" id="PTHR31145:SF5">
    <property type="entry name" value="DUF907 DOMAIN PROTEIN (AFU_ORTHOLOGUE AFUA_2G06100)"/>
    <property type="match status" value="1"/>
</dbReference>
<dbReference type="OrthoDB" id="2115177at2759"/>
<feature type="region of interest" description="Disordered" evidence="7">
    <location>
        <begin position="650"/>
        <end position="724"/>
    </location>
</feature>
<evidence type="ECO:0000256" key="7">
    <source>
        <dbReference type="SAM" id="MobiDB-lite"/>
    </source>
</evidence>
<keyword evidence="6 8" id="KW-0472">Membrane</keyword>
<feature type="transmembrane region" description="Helical" evidence="8">
    <location>
        <begin position="349"/>
        <end position="374"/>
    </location>
</feature>
<dbReference type="InterPro" id="IPR040241">
    <property type="entry name" value="TRP_Flc/Pkd2-like"/>
</dbReference>
<keyword evidence="4 9" id="KW-0732">Signal</keyword>
<comment type="similarity">
    <text evidence="2">Belongs to the transient receptor potential (TRP) ion channel family.</text>
</comment>
<sequence length="724" mass="79911">MRGFFARAAIVLLGLLPTRVLSADVLSTDGYSSCLANSDIQFQRLDATFDRSTGVVNFDVQGTNSKAQNVTGLVTVYAYGHQVYTTDFDPCSPDHYIEQLCPVPTGTFQASGSQQVPSEYASKIPSITFSVPDLDGEVKLELKSQNDGYDAACITCNFNNGKTAHVPAVSYAAAGVAGAALVMSGVSAIGAVGAGNAAAASKGPGFGVMMGWFHSMATNGMLSVNYPPIYRSFTRNFAFSTGLIPWAEMQRSIDSFRQHTGGNLTGDNYEYLQNSTLIFSSGSSSKSKRAFDFITGAYELLPRDFSTSTDLNSTSDNSTSSSDGSHNIFTVSGIKAVSEQLTIPHSNTFMTVLLIFAIVVAAIVVGILLFKVILELWALHGTFPRKLSNFRKDYWGLMARTITNLILILYGIWVLYCIYQFTNGDSWAAKLLAAVTLVAFTVILAFFSFRIWQLARRYKRAEGDASRLYEDEETWRKYSLFYESYKKDYWWVFIPIIVYSFAKGCIIAAGNGHGLAQSAGQLILEALLLILLLWKRPYVAKSTQWINITIQVVRVISIACALVFVEELGFNQTTKTVTGVVVMAIQSALTGILVILMVVNALIAFIRENPHVRRRREAKKLNHDMDDLTPLDARDSLLIDHRPDVKDQRELGKFNYPSPYEPYRDQPLARAGHNPTGSTDRLVDTYYAEPKLDRSLSRDSQRTGRSGSPENYKPVNNPHYGLAI</sequence>
<evidence type="ECO:0000313" key="12">
    <source>
        <dbReference type="Proteomes" id="UP000319663"/>
    </source>
</evidence>
<dbReference type="EMBL" id="VIFY01000018">
    <property type="protein sequence ID" value="TQB75537.1"/>
    <property type="molecule type" value="Genomic_DNA"/>
</dbReference>
<feature type="transmembrane region" description="Helical" evidence="8">
    <location>
        <begin position="489"/>
        <end position="509"/>
    </location>
</feature>
<dbReference type="GO" id="GO:0016020">
    <property type="term" value="C:membrane"/>
    <property type="evidence" value="ECO:0007669"/>
    <property type="project" value="UniProtKB-SubCell"/>
</dbReference>
<comment type="subcellular location">
    <subcellularLocation>
        <location evidence="1">Membrane</location>
        <topology evidence="1">Multi-pass membrane protein</topology>
    </subcellularLocation>
</comment>
<dbReference type="STRING" id="5098.A0A507QZM2"/>
<feature type="transmembrane region" description="Helical" evidence="8">
    <location>
        <begin position="546"/>
        <end position="565"/>
    </location>
</feature>
<evidence type="ECO:0000313" key="11">
    <source>
        <dbReference type="EMBL" id="TQB75537.1"/>
    </source>
</evidence>
<feature type="transmembrane region" description="Helical" evidence="8">
    <location>
        <begin position="577"/>
        <end position="606"/>
    </location>
</feature>
<evidence type="ECO:0000256" key="8">
    <source>
        <dbReference type="SAM" id="Phobius"/>
    </source>
</evidence>
<dbReference type="InterPro" id="IPR010308">
    <property type="entry name" value="TRP_C"/>
</dbReference>
<feature type="signal peptide" evidence="9">
    <location>
        <begin position="1"/>
        <end position="22"/>
    </location>
</feature>
<organism evidence="11 12">
    <name type="scientific">Monascus purpureus</name>
    <name type="common">Red mold</name>
    <name type="synonym">Monascus anka</name>
    <dbReference type="NCBI Taxonomy" id="5098"/>
    <lineage>
        <taxon>Eukaryota</taxon>
        <taxon>Fungi</taxon>
        <taxon>Dikarya</taxon>
        <taxon>Ascomycota</taxon>
        <taxon>Pezizomycotina</taxon>
        <taxon>Eurotiomycetes</taxon>
        <taxon>Eurotiomycetidae</taxon>
        <taxon>Eurotiales</taxon>
        <taxon>Aspergillaceae</taxon>
        <taxon>Monascus</taxon>
    </lineage>
</organism>
<feature type="transmembrane region" description="Helical" evidence="8">
    <location>
        <begin position="395"/>
        <end position="421"/>
    </location>
</feature>
<feature type="chain" id="PRO_5021214745" description="ML-like domain-containing protein" evidence="9">
    <location>
        <begin position="23"/>
        <end position="724"/>
    </location>
</feature>
<dbReference type="AlphaFoldDB" id="A0A507QZM2"/>
<protein>
    <recommendedName>
        <fullName evidence="10">ML-like domain-containing protein</fullName>
    </recommendedName>
</protein>
<feature type="transmembrane region" description="Helical" evidence="8">
    <location>
        <begin position="427"/>
        <end position="449"/>
    </location>
</feature>
<evidence type="ECO:0000256" key="9">
    <source>
        <dbReference type="SAM" id="SignalP"/>
    </source>
</evidence>
<evidence type="ECO:0000256" key="5">
    <source>
        <dbReference type="ARBA" id="ARBA00022989"/>
    </source>
</evidence>
<keyword evidence="3 8" id="KW-0812">Transmembrane</keyword>
<evidence type="ECO:0000256" key="1">
    <source>
        <dbReference type="ARBA" id="ARBA00004141"/>
    </source>
</evidence>
<dbReference type="InterPro" id="IPR032800">
    <property type="entry name" value="TRP_N"/>
</dbReference>
<proteinExistence type="inferred from homology"/>
<dbReference type="GO" id="GO:0009272">
    <property type="term" value="P:fungal-type cell wall biogenesis"/>
    <property type="evidence" value="ECO:0007669"/>
    <property type="project" value="TreeGrafter"/>
</dbReference>
<name>A0A507QZM2_MONPU</name>
<evidence type="ECO:0000259" key="10">
    <source>
        <dbReference type="SMART" id="SM01320"/>
    </source>
</evidence>
<reference evidence="11 12" key="1">
    <citation type="submission" date="2019-06" db="EMBL/GenBank/DDBJ databases">
        <title>Wine fermentation using esterase from Monascus purpureus.</title>
        <authorList>
            <person name="Geng C."/>
            <person name="Zhang Y."/>
        </authorList>
    </citation>
    <scope>NUCLEOTIDE SEQUENCE [LARGE SCALE GENOMIC DNA]</scope>
    <source>
        <strain evidence="11">HQ1</strain>
    </source>
</reference>
<keyword evidence="5 8" id="KW-1133">Transmembrane helix</keyword>
<evidence type="ECO:0000256" key="2">
    <source>
        <dbReference type="ARBA" id="ARBA00010642"/>
    </source>
</evidence>
<evidence type="ECO:0000256" key="4">
    <source>
        <dbReference type="ARBA" id="ARBA00022729"/>
    </source>
</evidence>
<dbReference type="Pfam" id="PF06011">
    <property type="entry name" value="TRP"/>
    <property type="match status" value="1"/>
</dbReference>
<feature type="compositionally biased region" description="Basic and acidic residues" evidence="7">
    <location>
        <begin position="690"/>
        <end position="702"/>
    </location>
</feature>
<dbReference type="SMART" id="SM01320">
    <property type="entry name" value="TRP_N"/>
    <property type="match status" value="1"/>
</dbReference>
<dbReference type="GO" id="GO:0055085">
    <property type="term" value="P:transmembrane transport"/>
    <property type="evidence" value="ECO:0007669"/>
    <property type="project" value="TreeGrafter"/>
</dbReference>
<dbReference type="Proteomes" id="UP000319663">
    <property type="component" value="Unassembled WGS sequence"/>
</dbReference>
<gene>
    <name evidence="11" type="ORF">MPDQ_002501</name>
</gene>